<evidence type="ECO:0000313" key="3">
    <source>
        <dbReference type="EMBL" id="CAB9499259.1"/>
    </source>
</evidence>
<accession>A0A9N8DEH1</accession>
<dbReference type="AlphaFoldDB" id="A0A9N8DEH1"/>
<dbReference type="OrthoDB" id="46997at2759"/>
<reference evidence="3" key="1">
    <citation type="submission" date="2020-06" db="EMBL/GenBank/DDBJ databases">
        <authorList>
            <consortium name="Plant Systems Biology data submission"/>
        </authorList>
    </citation>
    <scope>NUCLEOTIDE SEQUENCE</scope>
    <source>
        <strain evidence="3">D6</strain>
    </source>
</reference>
<feature type="chain" id="PRO_5040485920" evidence="2">
    <location>
        <begin position="21"/>
        <end position="160"/>
    </location>
</feature>
<name>A0A9N8DEH1_9STRA</name>
<sequence>MIKFVTTVALLFSVVDPVASFAGVAPCRVAAPSVGSNRKPCSFRSFRSVLRMSDNQTPTSSEEEKKQDDGVIELVDLEEVVADASETEETSPSLAAPFLSQGEIQEESLKVDLSDPKQTRVIIYIILSLLPVLFLIPLMLGSREFLPAIIPMDDLPPVQL</sequence>
<feature type="transmembrane region" description="Helical" evidence="1">
    <location>
        <begin position="121"/>
        <end position="140"/>
    </location>
</feature>
<keyword evidence="1" id="KW-0472">Membrane</keyword>
<evidence type="ECO:0000313" key="4">
    <source>
        <dbReference type="Proteomes" id="UP001153069"/>
    </source>
</evidence>
<keyword evidence="4" id="KW-1185">Reference proteome</keyword>
<feature type="signal peptide" evidence="2">
    <location>
        <begin position="1"/>
        <end position="20"/>
    </location>
</feature>
<organism evidence="3 4">
    <name type="scientific">Seminavis robusta</name>
    <dbReference type="NCBI Taxonomy" id="568900"/>
    <lineage>
        <taxon>Eukaryota</taxon>
        <taxon>Sar</taxon>
        <taxon>Stramenopiles</taxon>
        <taxon>Ochrophyta</taxon>
        <taxon>Bacillariophyta</taxon>
        <taxon>Bacillariophyceae</taxon>
        <taxon>Bacillariophycidae</taxon>
        <taxon>Naviculales</taxon>
        <taxon>Naviculaceae</taxon>
        <taxon>Seminavis</taxon>
    </lineage>
</organism>
<dbReference type="EMBL" id="CAICTM010000056">
    <property type="protein sequence ID" value="CAB9499259.1"/>
    <property type="molecule type" value="Genomic_DNA"/>
</dbReference>
<keyword evidence="1" id="KW-1133">Transmembrane helix</keyword>
<protein>
    <submittedName>
        <fullName evidence="3">Uncharacterized protein</fullName>
    </submittedName>
</protein>
<keyword evidence="1" id="KW-0812">Transmembrane</keyword>
<gene>
    <name evidence="3" type="ORF">SEMRO_57_G033140.1</name>
</gene>
<comment type="caution">
    <text evidence="3">The sequence shown here is derived from an EMBL/GenBank/DDBJ whole genome shotgun (WGS) entry which is preliminary data.</text>
</comment>
<proteinExistence type="predicted"/>
<evidence type="ECO:0000256" key="2">
    <source>
        <dbReference type="SAM" id="SignalP"/>
    </source>
</evidence>
<evidence type="ECO:0000256" key="1">
    <source>
        <dbReference type="SAM" id="Phobius"/>
    </source>
</evidence>
<dbReference type="Proteomes" id="UP001153069">
    <property type="component" value="Unassembled WGS sequence"/>
</dbReference>
<keyword evidence="2" id="KW-0732">Signal</keyword>